<sequence length="193" mass="21454">MSFTICPSYSSFSISCFPVEEARDFCCSAASSLISKLLYAIFIFIFAVVGATLGAITGALVGAKTKTGLMHGIAVGSIKGSFLCIKLLEVSLTICTSNDLALATRYRLLLHPDSMETIPKMRITEENLWGRDSFRSRNPCSICLEDILGWETVHRLPKCHHMFHVSCLQKWVRRRTSCPLCRRDFLTSTSSTT</sequence>
<dbReference type="PANTHER" id="PTHR46151">
    <property type="entry name" value="NEP1-INTERACTING PROTEIN-LIKE 2"/>
    <property type="match status" value="1"/>
</dbReference>
<proteinExistence type="predicted"/>
<gene>
    <name evidence="9" type="ORF">V6N12_028649</name>
</gene>
<protein>
    <recommendedName>
        <fullName evidence="8">RING-type domain-containing protein</fullName>
    </recommendedName>
</protein>
<dbReference type="Proteomes" id="UP001472677">
    <property type="component" value="Unassembled WGS sequence"/>
</dbReference>
<evidence type="ECO:0000256" key="4">
    <source>
        <dbReference type="ARBA" id="ARBA00022833"/>
    </source>
</evidence>
<dbReference type="EMBL" id="JBBPBM010000008">
    <property type="protein sequence ID" value="KAK8572597.1"/>
    <property type="molecule type" value="Genomic_DNA"/>
</dbReference>
<evidence type="ECO:0000256" key="6">
    <source>
        <dbReference type="PROSITE-ProRule" id="PRU00175"/>
    </source>
</evidence>
<name>A0ABR2F6F2_9ROSI</name>
<feature type="transmembrane region" description="Helical" evidence="7">
    <location>
        <begin position="38"/>
        <end position="61"/>
    </location>
</feature>
<evidence type="ECO:0000256" key="1">
    <source>
        <dbReference type="ARBA" id="ARBA00004370"/>
    </source>
</evidence>
<keyword evidence="7" id="KW-0812">Transmembrane</keyword>
<evidence type="ECO:0000313" key="9">
    <source>
        <dbReference type="EMBL" id="KAK8572597.1"/>
    </source>
</evidence>
<comment type="subcellular location">
    <subcellularLocation>
        <location evidence="1">Membrane</location>
    </subcellularLocation>
</comment>
<dbReference type="Pfam" id="PF13639">
    <property type="entry name" value="zf-RING_2"/>
    <property type="match status" value="1"/>
</dbReference>
<evidence type="ECO:0000256" key="2">
    <source>
        <dbReference type="ARBA" id="ARBA00022723"/>
    </source>
</evidence>
<dbReference type="InterPro" id="IPR013083">
    <property type="entry name" value="Znf_RING/FYVE/PHD"/>
</dbReference>
<keyword evidence="2" id="KW-0479">Metal-binding</keyword>
<dbReference type="InterPro" id="IPR001841">
    <property type="entry name" value="Znf_RING"/>
</dbReference>
<keyword evidence="7" id="KW-1133">Transmembrane helix</keyword>
<evidence type="ECO:0000256" key="7">
    <source>
        <dbReference type="SAM" id="Phobius"/>
    </source>
</evidence>
<keyword evidence="4" id="KW-0862">Zinc</keyword>
<dbReference type="Gene3D" id="3.30.40.10">
    <property type="entry name" value="Zinc/RING finger domain, C3HC4 (zinc finger)"/>
    <property type="match status" value="1"/>
</dbReference>
<feature type="domain" description="RING-type" evidence="8">
    <location>
        <begin position="140"/>
        <end position="182"/>
    </location>
</feature>
<comment type="caution">
    <text evidence="9">The sequence shown here is derived from an EMBL/GenBank/DDBJ whole genome shotgun (WGS) entry which is preliminary data.</text>
</comment>
<accession>A0ABR2F6F2</accession>
<keyword evidence="3 6" id="KW-0863">Zinc-finger</keyword>
<dbReference type="PROSITE" id="PS50089">
    <property type="entry name" value="ZF_RING_2"/>
    <property type="match status" value="1"/>
</dbReference>
<keyword evidence="5 7" id="KW-0472">Membrane</keyword>
<keyword evidence="10" id="KW-1185">Reference proteome</keyword>
<dbReference type="SMART" id="SM00184">
    <property type="entry name" value="RING"/>
    <property type="match status" value="1"/>
</dbReference>
<evidence type="ECO:0000259" key="8">
    <source>
        <dbReference type="PROSITE" id="PS50089"/>
    </source>
</evidence>
<reference evidence="9 10" key="1">
    <citation type="journal article" date="2024" name="G3 (Bethesda)">
        <title>Genome assembly of Hibiscus sabdariffa L. provides insights into metabolisms of medicinal natural products.</title>
        <authorList>
            <person name="Kim T."/>
        </authorList>
    </citation>
    <scope>NUCLEOTIDE SEQUENCE [LARGE SCALE GENOMIC DNA]</scope>
    <source>
        <strain evidence="9">TK-2024</strain>
        <tissue evidence="9">Old leaves</tissue>
    </source>
</reference>
<dbReference type="SUPFAM" id="SSF57850">
    <property type="entry name" value="RING/U-box"/>
    <property type="match status" value="1"/>
</dbReference>
<evidence type="ECO:0000256" key="3">
    <source>
        <dbReference type="ARBA" id="ARBA00022771"/>
    </source>
</evidence>
<evidence type="ECO:0000256" key="5">
    <source>
        <dbReference type="ARBA" id="ARBA00023136"/>
    </source>
</evidence>
<organism evidence="9 10">
    <name type="scientific">Hibiscus sabdariffa</name>
    <name type="common">roselle</name>
    <dbReference type="NCBI Taxonomy" id="183260"/>
    <lineage>
        <taxon>Eukaryota</taxon>
        <taxon>Viridiplantae</taxon>
        <taxon>Streptophyta</taxon>
        <taxon>Embryophyta</taxon>
        <taxon>Tracheophyta</taxon>
        <taxon>Spermatophyta</taxon>
        <taxon>Magnoliopsida</taxon>
        <taxon>eudicotyledons</taxon>
        <taxon>Gunneridae</taxon>
        <taxon>Pentapetalae</taxon>
        <taxon>rosids</taxon>
        <taxon>malvids</taxon>
        <taxon>Malvales</taxon>
        <taxon>Malvaceae</taxon>
        <taxon>Malvoideae</taxon>
        <taxon>Hibiscus</taxon>
    </lineage>
</organism>
<evidence type="ECO:0000313" key="10">
    <source>
        <dbReference type="Proteomes" id="UP001472677"/>
    </source>
</evidence>
<dbReference type="PANTHER" id="PTHR46151:SF19">
    <property type="entry name" value="NEP1-INTERACTING PROTEIN 1-LIKE ISOFORM X1"/>
    <property type="match status" value="1"/>
</dbReference>